<protein>
    <submittedName>
        <fullName evidence="1">Uncharacterized protein</fullName>
    </submittedName>
</protein>
<dbReference type="RefSeq" id="WP_235864434.1">
    <property type="nucleotide sequence ID" value="NZ_FNTY01000002.1"/>
</dbReference>
<gene>
    <name evidence="1" type="ORF">SAMN04490194_3623</name>
</gene>
<evidence type="ECO:0000313" key="2">
    <source>
        <dbReference type="Proteomes" id="UP000198985"/>
    </source>
</evidence>
<dbReference type="AlphaFoldDB" id="A0A1H5L0E4"/>
<name>A0A1H5L0E4_9PSED</name>
<organism evidence="1 2">
    <name type="scientific">Pseudomonas migulae</name>
    <dbReference type="NCBI Taxonomy" id="78543"/>
    <lineage>
        <taxon>Bacteria</taxon>
        <taxon>Pseudomonadati</taxon>
        <taxon>Pseudomonadota</taxon>
        <taxon>Gammaproteobacteria</taxon>
        <taxon>Pseudomonadales</taxon>
        <taxon>Pseudomonadaceae</taxon>
        <taxon>Pseudomonas</taxon>
    </lineage>
</organism>
<reference evidence="1 2" key="1">
    <citation type="submission" date="2016-10" db="EMBL/GenBank/DDBJ databases">
        <authorList>
            <person name="de Groot N.N."/>
        </authorList>
    </citation>
    <scope>NUCLEOTIDE SEQUENCE [LARGE SCALE GENOMIC DNA]</scope>
    <source>
        <strain evidence="1 2">BS3662</strain>
    </source>
</reference>
<dbReference type="Proteomes" id="UP000198985">
    <property type="component" value="Unassembled WGS sequence"/>
</dbReference>
<accession>A0A1H5L0E4</accession>
<sequence length="96" mass="10577">MSQTADCRNKALKWMREPSSGTRIVVIASGLDSDHIELIHQGFSCFENVALIHVETANVASAERSILEAVDQVKSLARASHSRHLEVFPDTCRSCP</sequence>
<evidence type="ECO:0000313" key="1">
    <source>
        <dbReference type="EMBL" id="SEE70562.1"/>
    </source>
</evidence>
<proteinExistence type="predicted"/>
<dbReference type="EMBL" id="FNTY01000002">
    <property type="protein sequence ID" value="SEE70562.1"/>
    <property type="molecule type" value="Genomic_DNA"/>
</dbReference>